<reference evidence="5" key="1">
    <citation type="submission" date="2016-10" db="EMBL/GenBank/DDBJ databases">
        <authorList>
            <person name="Varghese N."/>
            <person name="Submissions S."/>
        </authorList>
    </citation>
    <scope>NUCLEOTIDE SEQUENCE [LARGE SCALE GENOMIC DNA]</scope>
    <source>
        <strain evidence="5">IBRC-M 10655</strain>
    </source>
</reference>
<evidence type="ECO:0000259" key="3">
    <source>
        <dbReference type="Pfam" id="PF13193"/>
    </source>
</evidence>
<dbReference type="AlphaFoldDB" id="A0A1H0VGM2"/>
<gene>
    <name evidence="4" type="ORF">SAMN05192558_1145</name>
</gene>
<proteinExistence type="predicted"/>
<dbReference type="FunFam" id="3.40.50.980:FF:000003">
    <property type="entry name" value="Vibriobactin-specific 2,3-dihydroxybenzoate-AMP ligase"/>
    <property type="match status" value="1"/>
</dbReference>
<keyword evidence="1 4" id="KW-0436">Ligase</keyword>
<dbReference type="InterPro" id="IPR050237">
    <property type="entry name" value="ATP-dep_AMP-bd_enzyme"/>
</dbReference>
<keyword evidence="5" id="KW-1185">Reference proteome</keyword>
<name>A0A1H0VGM2_9PSEU</name>
<dbReference type="InterPro" id="IPR000873">
    <property type="entry name" value="AMP-dep_synth/lig_dom"/>
</dbReference>
<dbReference type="RefSeq" id="WP_091382958.1">
    <property type="nucleotide sequence ID" value="NZ_FNDV01000012.1"/>
</dbReference>
<dbReference type="CDD" id="cd05920">
    <property type="entry name" value="23DHB-AMP_lg"/>
    <property type="match status" value="1"/>
</dbReference>
<sequence>MTSDLGPDLTEWPADFAERYRRDGYWRDRTLDDLLRQWAADYADRTAVVDGDRRWTYVELERRVGGLAARLHGLGIGRGDRVVVQLPNKAEFVVLCFALFRLGAQPVLALPAHRANEITYLCQTSDAVAYVVADRQAGFDYRDLAREALRAAPALKHVLVVGDPAEFEPLETGAGEVGDLPSTGLASEVALFLLSGGTTGLPKLIPRTHNDYAYNLEASARVCGFDENTVYLAALPIAHNFPFGCPGMLGTFCVGGTVVLAPSPAPPDTFPLIERERVTVTALVPPLALLWMEAVKWAGRDLSSLSVLQVGGAKFKPEAAARVRSTLDCQLQQVFGMAEGLLCYTGLDDPDDVVVGTQGRPMSPADEIRVVDVDGNEVAPGELGELHTRGPYTLRGYYRAAAYNARAFTADGFYRTGDLVRVTETGHLVVEGRVKDIINRGGEKISAEEVENHLLAHPAVRDAALVGMPDDVLGERTCVYVLPRGDAPTLPDLVAFLRSRGLADYKLPDRLEVVDAFPGTGVGKVSKKDLMADITAKLAAGR</sequence>
<protein>
    <submittedName>
        <fullName evidence="4">2,3-dihydroxybenzoate-AMP ligase</fullName>
    </submittedName>
</protein>
<dbReference type="PROSITE" id="PS00455">
    <property type="entry name" value="AMP_BINDING"/>
    <property type="match status" value="1"/>
</dbReference>
<dbReference type="Gene3D" id="2.30.38.10">
    <property type="entry name" value="Luciferase, Domain 3"/>
    <property type="match status" value="1"/>
</dbReference>
<dbReference type="Proteomes" id="UP000199651">
    <property type="component" value="Unassembled WGS sequence"/>
</dbReference>
<dbReference type="Pfam" id="PF00501">
    <property type="entry name" value="AMP-binding"/>
    <property type="match status" value="1"/>
</dbReference>
<dbReference type="SUPFAM" id="SSF56801">
    <property type="entry name" value="Acetyl-CoA synthetase-like"/>
    <property type="match status" value="1"/>
</dbReference>
<evidence type="ECO:0000259" key="2">
    <source>
        <dbReference type="Pfam" id="PF00501"/>
    </source>
</evidence>
<dbReference type="InterPro" id="IPR025110">
    <property type="entry name" value="AMP-bd_C"/>
</dbReference>
<dbReference type="STRING" id="504798.SAMN05421871_1125"/>
<evidence type="ECO:0000313" key="4">
    <source>
        <dbReference type="EMBL" id="SDP77483.1"/>
    </source>
</evidence>
<dbReference type="InterPro" id="IPR045851">
    <property type="entry name" value="AMP-bd_C_sf"/>
</dbReference>
<evidence type="ECO:0000256" key="1">
    <source>
        <dbReference type="ARBA" id="ARBA00022598"/>
    </source>
</evidence>
<dbReference type="PANTHER" id="PTHR43767">
    <property type="entry name" value="LONG-CHAIN-FATTY-ACID--COA LIGASE"/>
    <property type="match status" value="1"/>
</dbReference>
<feature type="domain" description="AMP-dependent synthetase/ligase" evidence="2">
    <location>
        <begin position="36"/>
        <end position="398"/>
    </location>
</feature>
<dbReference type="FunFam" id="2.30.38.10:FF:000003">
    <property type="entry name" value="Vibriobactin-specific 2,3-dihydroxybenzoate-AMP ligase"/>
    <property type="match status" value="1"/>
</dbReference>
<dbReference type="OrthoDB" id="9803968at2"/>
<dbReference type="GO" id="GO:0016878">
    <property type="term" value="F:acid-thiol ligase activity"/>
    <property type="evidence" value="ECO:0007669"/>
    <property type="project" value="UniProtKB-ARBA"/>
</dbReference>
<dbReference type="InterPro" id="IPR020845">
    <property type="entry name" value="AMP-binding_CS"/>
</dbReference>
<evidence type="ECO:0000313" key="5">
    <source>
        <dbReference type="Proteomes" id="UP000199651"/>
    </source>
</evidence>
<feature type="domain" description="AMP-binding enzyme C-terminal" evidence="3">
    <location>
        <begin position="449"/>
        <end position="524"/>
    </location>
</feature>
<dbReference type="PANTHER" id="PTHR43767:SF1">
    <property type="entry name" value="NONRIBOSOMAL PEPTIDE SYNTHASE PES1 (EUROFUNG)-RELATED"/>
    <property type="match status" value="1"/>
</dbReference>
<dbReference type="Gene3D" id="3.30.300.30">
    <property type="match status" value="1"/>
</dbReference>
<organism evidence="4 5">
    <name type="scientific">Actinokineospora alba</name>
    <dbReference type="NCBI Taxonomy" id="504798"/>
    <lineage>
        <taxon>Bacteria</taxon>
        <taxon>Bacillati</taxon>
        <taxon>Actinomycetota</taxon>
        <taxon>Actinomycetes</taxon>
        <taxon>Pseudonocardiales</taxon>
        <taxon>Pseudonocardiaceae</taxon>
        <taxon>Actinokineospora</taxon>
    </lineage>
</organism>
<dbReference type="EMBL" id="FNJB01000014">
    <property type="protein sequence ID" value="SDP77483.1"/>
    <property type="molecule type" value="Genomic_DNA"/>
</dbReference>
<dbReference type="Pfam" id="PF13193">
    <property type="entry name" value="AMP-binding_C"/>
    <property type="match status" value="1"/>
</dbReference>
<dbReference type="Gene3D" id="3.40.50.980">
    <property type="match status" value="2"/>
</dbReference>
<accession>A0A1H0VGM2</accession>